<name>A0ABD5IWR2_9BACL</name>
<dbReference type="InterPro" id="IPR001173">
    <property type="entry name" value="Glyco_trans_2-like"/>
</dbReference>
<dbReference type="AlphaFoldDB" id="A0ABD5IWR2"/>
<comment type="caution">
    <text evidence="3">The sequence shown here is derived from an EMBL/GenBank/DDBJ whole genome shotgun (WGS) entry which is preliminary data.</text>
</comment>
<dbReference type="GO" id="GO:0016758">
    <property type="term" value="F:hexosyltransferase activity"/>
    <property type="evidence" value="ECO:0007669"/>
    <property type="project" value="UniProtKB-ARBA"/>
</dbReference>
<keyword evidence="3" id="KW-0328">Glycosyltransferase</keyword>
<reference evidence="3 4" key="1">
    <citation type="submission" date="2023-03" db="EMBL/GenBank/DDBJ databases">
        <title>Bacillus Genome Sequencing.</title>
        <authorList>
            <person name="Dunlap C."/>
        </authorList>
    </citation>
    <scope>NUCLEOTIDE SEQUENCE [LARGE SCALE GENOMIC DNA]</scope>
    <source>
        <strain evidence="3 4">NRS-38</strain>
    </source>
</reference>
<dbReference type="Gene3D" id="3.90.550.10">
    <property type="entry name" value="Spore Coat Polysaccharide Biosynthesis Protein SpsA, Chain A"/>
    <property type="match status" value="1"/>
</dbReference>
<gene>
    <name evidence="3" type="ORF">P9850_10525</name>
</gene>
<dbReference type="Pfam" id="PF00535">
    <property type="entry name" value="Glycos_transf_2"/>
    <property type="match status" value="1"/>
</dbReference>
<proteinExistence type="inferred from homology"/>
<evidence type="ECO:0000313" key="4">
    <source>
        <dbReference type="Proteomes" id="UP001339962"/>
    </source>
</evidence>
<organism evidence="3 4">
    <name type="scientific">Anoxybacteroides rupiense</name>
    <dbReference type="NCBI Taxonomy" id="311460"/>
    <lineage>
        <taxon>Bacteria</taxon>
        <taxon>Bacillati</taxon>
        <taxon>Bacillota</taxon>
        <taxon>Bacilli</taxon>
        <taxon>Bacillales</taxon>
        <taxon>Anoxybacillaceae</taxon>
        <taxon>Anoxybacteroides</taxon>
    </lineage>
</organism>
<dbReference type="RefSeq" id="WP_183186886.1">
    <property type="nucleotide sequence ID" value="NZ_JACIDF010000007.1"/>
</dbReference>
<dbReference type="PANTHER" id="PTHR22916">
    <property type="entry name" value="GLYCOSYLTRANSFERASE"/>
    <property type="match status" value="1"/>
</dbReference>
<dbReference type="EC" id="2.4.-.-" evidence="3"/>
<comment type="similarity">
    <text evidence="1">Belongs to the glycosyltransferase 2 family.</text>
</comment>
<evidence type="ECO:0000259" key="2">
    <source>
        <dbReference type="Pfam" id="PF00535"/>
    </source>
</evidence>
<feature type="domain" description="Glycosyltransferase 2-like" evidence="2">
    <location>
        <begin position="6"/>
        <end position="165"/>
    </location>
</feature>
<protein>
    <submittedName>
        <fullName evidence="3">Glycosyltransferase family 2 protein</fullName>
        <ecNumber evidence="3">2.4.-.-</ecNumber>
    </submittedName>
</protein>
<evidence type="ECO:0000313" key="3">
    <source>
        <dbReference type="EMBL" id="MED5052288.1"/>
    </source>
</evidence>
<accession>A0ABD5IWR2</accession>
<dbReference type="Proteomes" id="UP001339962">
    <property type="component" value="Unassembled WGS sequence"/>
</dbReference>
<dbReference type="PANTHER" id="PTHR22916:SF3">
    <property type="entry name" value="UDP-GLCNAC:BETAGAL BETA-1,3-N-ACETYLGLUCOSAMINYLTRANSFERASE-LIKE PROTEIN 1"/>
    <property type="match status" value="1"/>
</dbReference>
<keyword evidence="3" id="KW-0808">Transferase</keyword>
<dbReference type="EMBL" id="JARTLI010000019">
    <property type="protein sequence ID" value="MED5052288.1"/>
    <property type="molecule type" value="Genomic_DNA"/>
</dbReference>
<sequence>MKPFVSIVVPTYNRPYPLAELLESLSRQIYRHFEVIIVNDGGERVDHIIALYPEMRIRLIHCQANVGHVEARNIGVKKARGEWIMLCDDDDLLLPCHLERMVEAMVDADFVYSDVEIFHYRMDRGQRIPLRRFLFAYEYDQEAMRKFSTYVPSGSLYRKEIHESIGYFDPFVHNYWDWDFFLRVSEVFRVKRVAAASVLYAFSDEGDHLSRQMDNKRQMYLDRLSAKHRLGKLPTKNFWLLLQEPEVAKRKANSEVIWDGAPIVSRLRRKI</sequence>
<dbReference type="SUPFAM" id="SSF53448">
    <property type="entry name" value="Nucleotide-diphospho-sugar transferases"/>
    <property type="match status" value="1"/>
</dbReference>
<evidence type="ECO:0000256" key="1">
    <source>
        <dbReference type="ARBA" id="ARBA00006739"/>
    </source>
</evidence>
<dbReference type="CDD" id="cd00761">
    <property type="entry name" value="Glyco_tranf_GTA_type"/>
    <property type="match status" value="1"/>
</dbReference>
<dbReference type="InterPro" id="IPR029044">
    <property type="entry name" value="Nucleotide-diphossugar_trans"/>
</dbReference>